<dbReference type="RefSeq" id="WP_152230334.1">
    <property type="nucleotide sequence ID" value="NZ_VUKE01000002.1"/>
</dbReference>
<name>A0A7J9USZ3_9MICO</name>
<feature type="non-terminal residue" evidence="6">
    <location>
        <position position="1"/>
    </location>
</feature>
<comment type="similarity">
    <text evidence="1">Belongs to the SMC family. SbcC subfamily.</text>
</comment>
<feature type="domain" description="Rad50/SbcC-type AAA" evidence="5">
    <location>
        <begin position="5"/>
        <end position="214"/>
    </location>
</feature>
<protein>
    <recommendedName>
        <fullName evidence="3">Nuclease SbcCD subunit C</fullName>
    </recommendedName>
</protein>
<dbReference type="InterPro" id="IPR038729">
    <property type="entry name" value="Rad50/SbcC_AAA"/>
</dbReference>
<gene>
    <name evidence="6" type="ORF">GB882_03585</name>
</gene>
<dbReference type="Gene3D" id="3.40.50.300">
    <property type="entry name" value="P-loop containing nucleotide triphosphate hydrolases"/>
    <property type="match status" value="2"/>
</dbReference>
<keyword evidence="4" id="KW-0175">Coiled coil</keyword>
<organism evidence="6 7">
    <name type="scientific">Georgenia ruanii</name>
    <dbReference type="NCBI Taxonomy" id="348442"/>
    <lineage>
        <taxon>Bacteria</taxon>
        <taxon>Bacillati</taxon>
        <taxon>Actinomycetota</taxon>
        <taxon>Actinomycetes</taxon>
        <taxon>Micrococcales</taxon>
        <taxon>Bogoriellaceae</taxon>
        <taxon>Georgenia</taxon>
    </lineage>
</organism>
<evidence type="ECO:0000313" key="7">
    <source>
        <dbReference type="Proteomes" id="UP000429644"/>
    </source>
</evidence>
<dbReference type="PANTHER" id="PTHR32114">
    <property type="entry name" value="ABC TRANSPORTER ABCH.3"/>
    <property type="match status" value="1"/>
</dbReference>
<proteinExistence type="inferred from homology"/>
<evidence type="ECO:0000256" key="1">
    <source>
        <dbReference type="ARBA" id="ARBA00006930"/>
    </source>
</evidence>
<dbReference type="GO" id="GO:0016887">
    <property type="term" value="F:ATP hydrolysis activity"/>
    <property type="evidence" value="ECO:0007669"/>
    <property type="project" value="InterPro"/>
</dbReference>
<evidence type="ECO:0000256" key="2">
    <source>
        <dbReference type="ARBA" id="ARBA00011322"/>
    </source>
</evidence>
<comment type="caution">
    <text evidence="6">The sequence shown here is derived from an EMBL/GenBank/DDBJ whole genome shotgun (WGS) entry which is preliminary data.</text>
</comment>
<dbReference type="OrthoDB" id="9795626at2"/>
<reference evidence="6 7" key="1">
    <citation type="submission" date="2019-10" db="EMBL/GenBank/DDBJ databases">
        <title>Georgenia wutianyii sp. nov. and Georgenia yuyongxinii sp. nov. isolated from plateau pika (Ochotona curzoniae) in the Qinghai-Tibet plateau of China.</title>
        <authorList>
            <person name="Tian Z."/>
        </authorList>
    </citation>
    <scope>NUCLEOTIDE SEQUENCE [LARGE SCALE GENOMIC DNA]</scope>
    <source>
        <strain evidence="6 7">JCM 15130</strain>
    </source>
</reference>
<evidence type="ECO:0000259" key="5">
    <source>
        <dbReference type="Pfam" id="PF13476"/>
    </source>
</evidence>
<keyword evidence="7" id="KW-1185">Reference proteome</keyword>
<sequence length="1022" mass="106205">MRIHRLTLQAIGPYPGRHTIDFDTLSAGGLFLLEGPTGAGKSTIIDAVVFALYGKVAGEHASDDRLHSDHAAPDVEPFVELTFSTGAGIYRVWRSPAFQRPKKRGGGFTQQNARAKLWRLPAVEDDAGEAVSAHVQEVGTELGRIVVLDRTQFTQTVVLPQGQFASFLRAKPEDRRAVLQDVFGTEVYERLQKQLAEMARTARADLERGSRQIQAATATFLRAAELDDDEREAAVTDGAPTASPRADLLAAADALDVPALTEGSAAVLAGVGALSARAAAAEEQARTAERTARERLDTVRTLAALLERRTALLAEQARLTEHDPHVSAAADRLGLARRAATTLAPLRAQAEAEAAAAAAQGALATALADAAAGPHADLLAATTDGADLAALRAAHEAATGEQGALAALVRVERELPTREVGIEATARSIAADAEALAEAEELLAARPAARTALAGRLTDARTDAAGLPAARDAARAAAAVLDAATAADTRAATLLEAEAVVDAAVRAAREAVDHEHAVRRRWVDGMAGELAGRLEDGQPCVVCGATEHPSPAATAPEHASAADVDAAAAARDAATTALERARTRVTALTEQIAGLRAAAHDRDVETARAELASAQEQVARCEAAATTARELEGELDAFDRHTAELSAALTEDRASLAARRERVAALREQLAADRDRCAAARGDAESVTARAEALEARAATATALLDARRAADGAARSRQQAQAQVARALADADLPDAAAARAAALAPAALDALEREVLDHHAARARVGAGLAEPAVAALTGGEEADVAGAEQAHRDAMTALATATRTASACAVRATHTATARAELLAAAGDHAAQAERTAPVLRTAALATAGEGTETATTLATYVLLRRFEDVVAAANDRLATMSDGRYTLERIDEKEGGQRSRRAGLGLQVRDHLTEAPRDPHTLSGGETFYVSLCLALGLADVVRAEAGGVELGTLFVDEGFGSLDPATLDAVMAELGRLRDGGRAVGIVSHVAELKDRIAERIEVRRLPSGASTLTVRA</sequence>
<dbReference type="SUPFAM" id="SSF52540">
    <property type="entry name" value="P-loop containing nucleoside triphosphate hydrolases"/>
    <property type="match status" value="1"/>
</dbReference>
<evidence type="ECO:0000256" key="3">
    <source>
        <dbReference type="ARBA" id="ARBA00013368"/>
    </source>
</evidence>
<dbReference type="EMBL" id="WHPD01000784">
    <property type="protein sequence ID" value="MPV87735.1"/>
    <property type="molecule type" value="Genomic_DNA"/>
</dbReference>
<dbReference type="AlphaFoldDB" id="A0A7J9USZ3"/>
<dbReference type="Proteomes" id="UP000429644">
    <property type="component" value="Unassembled WGS sequence"/>
</dbReference>
<accession>A0A7J9USZ3</accession>
<evidence type="ECO:0000256" key="4">
    <source>
        <dbReference type="SAM" id="Coils"/>
    </source>
</evidence>
<dbReference type="PANTHER" id="PTHR32114:SF2">
    <property type="entry name" value="ABC TRANSPORTER ABCH.3"/>
    <property type="match status" value="1"/>
</dbReference>
<dbReference type="GO" id="GO:0006302">
    <property type="term" value="P:double-strand break repair"/>
    <property type="evidence" value="ECO:0007669"/>
    <property type="project" value="InterPro"/>
</dbReference>
<feature type="coiled-coil region" evidence="4">
    <location>
        <begin position="571"/>
        <end position="631"/>
    </location>
</feature>
<dbReference type="InterPro" id="IPR027417">
    <property type="entry name" value="P-loop_NTPase"/>
</dbReference>
<evidence type="ECO:0000313" key="6">
    <source>
        <dbReference type="EMBL" id="MPV87735.1"/>
    </source>
</evidence>
<dbReference type="Pfam" id="PF13476">
    <property type="entry name" value="AAA_23"/>
    <property type="match status" value="1"/>
</dbReference>
<comment type="subunit">
    <text evidence="2">Heterodimer of SbcC and SbcD.</text>
</comment>